<evidence type="ECO:0000256" key="7">
    <source>
        <dbReference type="ARBA" id="ARBA00022840"/>
    </source>
</evidence>
<dbReference type="AlphaFoldDB" id="H5SQ69"/>
<proteinExistence type="inferred from homology"/>
<dbReference type="InterPro" id="IPR011063">
    <property type="entry name" value="TilS/TtcA_N"/>
</dbReference>
<dbReference type="InterPro" id="IPR012795">
    <property type="entry name" value="tRNA_Ile_lys_synt_N"/>
</dbReference>
<dbReference type="SUPFAM" id="SSF56037">
    <property type="entry name" value="PheT/TilS domain"/>
    <property type="match status" value="1"/>
</dbReference>
<name>H5SQ69_9CHLR</name>
<dbReference type="GO" id="GO:0032267">
    <property type="term" value="F:tRNA(Ile)-lysidine synthase activity"/>
    <property type="evidence" value="ECO:0007669"/>
    <property type="project" value="UniProtKB-EC"/>
</dbReference>
<dbReference type="NCBIfam" id="TIGR02433">
    <property type="entry name" value="lysidine_TilS_C"/>
    <property type="match status" value="1"/>
</dbReference>
<dbReference type="Gene3D" id="3.40.50.620">
    <property type="entry name" value="HUPs"/>
    <property type="match status" value="1"/>
</dbReference>
<keyword evidence="5" id="KW-0819">tRNA processing</keyword>
<keyword evidence="4" id="KW-0436">Ligase</keyword>
<dbReference type="GO" id="GO:0008033">
    <property type="term" value="P:tRNA processing"/>
    <property type="evidence" value="ECO:0007669"/>
    <property type="project" value="UniProtKB-KW"/>
</dbReference>
<evidence type="ECO:0000256" key="2">
    <source>
        <dbReference type="ARBA" id="ARBA00013267"/>
    </source>
</evidence>
<comment type="catalytic activity">
    <reaction evidence="8">
        <text>cytidine(34) in tRNA(Ile2) + L-lysine + ATP = lysidine(34) in tRNA(Ile2) + AMP + diphosphate + H(+)</text>
        <dbReference type="Rhea" id="RHEA:43744"/>
        <dbReference type="Rhea" id="RHEA-COMP:10625"/>
        <dbReference type="Rhea" id="RHEA-COMP:10670"/>
        <dbReference type="ChEBI" id="CHEBI:15378"/>
        <dbReference type="ChEBI" id="CHEBI:30616"/>
        <dbReference type="ChEBI" id="CHEBI:32551"/>
        <dbReference type="ChEBI" id="CHEBI:33019"/>
        <dbReference type="ChEBI" id="CHEBI:82748"/>
        <dbReference type="ChEBI" id="CHEBI:83665"/>
        <dbReference type="ChEBI" id="CHEBI:456215"/>
        <dbReference type="EC" id="6.3.4.19"/>
    </reaction>
</comment>
<evidence type="ECO:0000256" key="4">
    <source>
        <dbReference type="ARBA" id="ARBA00022598"/>
    </source>
</evidence>
<reference evidence="10" key="1">
    <citation type="journal article" date="2005" name="Environ. Microbiol.">
        <title>Genetic and functional properties of uncultivated thermophilic crenarchaeotes from a subsurface gold mine as revealed by analysis of genome fragments.</title>
        <authorList>
            <person name="Nunoura T."/>
            <person name="Hirayama H."/>
            <person name="Takami H."/>
            <person name="Oida H."/>
            <person name="Nishi S."/>
            <person name="Shimamura S."/>
            <person name="Suzuki Y."/>
            <person name="Inagaki F."/>
            <person name="Takai K."/>
            <person name="Nealson K.H."/>
            <person name="Horikoshi K."/>
        </authorList>
    </citation>
    <scope>NUCLEOTIDE SEQUENCE</scope>
</reference>
<keyword evidence="6" id="KW-0547">Nucleotide-binding</keyword>
<gene>
    <name evidence="10" type="ORF">HGMM_F55G01C33</name>
</gene>
<dbReference type="EC" id="6.3.4.19" evidence="2"/>
<dbReference type="CDD" id="cd01992">
    <property type="entry name" value="TilS_N"/>
    <property type="match status" value="1"/>
</dbReference>
<sequence>TSFILRQQCQLLPDRPVLVGVSGGPDSLCLAHFLISQDYRLIVAHFNHRLRPEAGEDALFVARMAQEWGMSYVQGEADVRAWARQRRLSLEAAARELRYRFLFSAAIEHGAQAVAVGHTADDQVETVLLHFLRGSGLKGLCGMEYRTHLRRFSSEIPLVRPFLNTWRREIEAYCTQAGLTPCQDATNFSTRFLRNRIRLELLPILETYNPRLREHLLQMSELFREDYQLIAESVEMFWRKALIESKEGYVALDVHLLRSLPLSLRRHLIRRGVEELFHQPRDLPFRLLERAARFVDEEASFFPLDAHLSLRREEGRFYLFWPGTPLPQAWPQLDSYPLEVPLYGKVVLGNGWELRTQPVASFEAAWPRAHQNPDPYQAWIDVTGLPQPLILRPPRPGERFAPLGMGGKTTKISDLFINLKIPSRARSRWPLLCAGEEVIWVIGLRLSERVRLHPQSQKILYVSLHRETNLKET</sequence>
<dbReference type="SUPFAM" id="SSF52402">
    <property type="entry name" value="Adenine nucleotide alpha hydrolases-like"/>
    <property type="match status" value="1"/>
</dbReference>
<evidence type="ECO:0000256" key="8">
    <source>
        <dbReference type="ARBA" id="ARBA00048539"/>
    </source>
</evidence>
<evidence type="ECO:0000256" key="5">
    <source>
        <dbReference type="ARBA" id="ARBA00022694"/>
    </source>
</evidence>
<reference evidence="10" key="2">
    <citation type="journal article" date="2012" name="PLoS ONE">
        <title>A Deeply Branching Thermophilic Bacterium with an Ancient Acetyl-CoA Pathway Dominates a Subsurface Ecosystem.</title>
        <authorList>
            <person name="Takami H."/>
            <person name="Noguchi H."/>
            <person name="Takaki Y."/>
            <person name="Uchiyama I."/>
            <person name="Toyoda A."/>
            <person name="Nishi S."/>
            <person name="Chee G.-J."/>
            <person name="Arai W."/>
            <person name="Nunoura T."/>
            <person name="Itoh T."/>
            <person name="Hattori M."/>
            <person name="Takai K."/>
        </authorList>
    </citation>
    <scope>NUCLEOTIDE SEQUENCE</scope>
</reference>
<keyword evidence="7" id="KW-0067">ATP-binding</keyword>
<dbReference type="PANTHER" id="PTHR43033:SF1">
    <property type="entry name" value="TRNA(ILE)-LYSIDINE SYNTHASE-RELATED"/>
    <property type="match status" value="1"/>
</dbReference>
<evidence type="ECO:0000313" key="10">
    <source>
        <dbReference type="EMBL" id="BAL58305.1"/>
    </source>
</evidence>
<dbReference type="EMBL" id="AP011799">
    <property type="protein sequence ID" value="BAL58305.1"/>
    <property type="molecule type" value="Genomic_DNA"/>
</dbReference>
<dbReference type="InterPro" id="IPR012094">
    <property type="entry name" value="tRNA_Ile_lys_synt"/>
</dbReference>
<protein>
    <recommendedName>
        <fullName evidence="2">tRNA(Ile)-lysidine synthetase</fullName>
        <ecNumber evidence="2">6.3.4.19</ecNumber>
    </recommendedName>
</protein>
<dbReference type="SMART" id="SM00977">
    <property type="entry name" value="TilS_C"/>
    <property type="match status" value="1"/>
</dbReference>
<feature type="non-terminal residue" evidence="10">
    <location>
        <position position="1"/>
    </location>
</feature>
<evidence type="ECO:0000259" key="9">
    <source>
        <dbReference type="SMART" id="SM00977"/>
    </source>
</evidence>
<keyword evidence="3" id="KW-0963">Cytoplasm</keyword>
<dbReference type="InterPro" id="IPR012796">
    <property type="entry name" value="Lysidine-tRNA-synth_C"/>
</dbReference>
<evidence type="ECO:0000256" key="3">
    <source>
        <dbReference type="ARBA" id="ARBA00022490"/>
    </source>
</evidence>
<evidence type="ECO:0000256" key="1">
    <source>
        <dbReference type="ARBA" id="ARBA00004496"/>
    </source>
</evidence>
<dbReference type="PANTHER" id="PTHR43033">
    <property type="entry name" value="TRNA(ILE)-LYSIDINE SYNTHASE-RELATED"/>
    <property type="match status" value="1"/>
</dbReference>
<dbReference type="Gene3D" id="1.20.59.20">
    <property type="match status" value="1"/>
</dbReference>
<organism evidence="10">
    <name type="scientific">uncultured Chloroflexota bacterium</name>
    <dbReference type="NCBI Taxonomy" id="166587"/>
    <lineage>
        <taxon>Bacteria</taxon>
        <taxon>Bacillati</taxon>
        <taxon>Chloroflexota</taxon>
        <taxon>environmental samples</taxon>
    </lineage>
</organism>
<accession>H5SQ69</accession>
<feature type="domain" description="Lysidine-tRNA(Ile) synthetase C-terminal" evidence="9">
    <location>
        <begin position="389"/>
        <end position="462"/>
    </location>
</feature>
<dbReference type="HAMAP" id="MF_01161">
    <property type="entry name" value="tRNA_Ile_lys_synt"/>
    <property type="match status" value="1"/>
</dbReference>
<evidence type="ECO:0000256" key="6">
    <source>
        <dbReference type="ARBA" id="ARBA00022741"/>
    </source>
</evidence>
<dbReference type="Pfam" id="PF01171">
    <property type="entry name" value="ATP_bind_3"/>
    <property type="match status" value="1"/>
</dbReference>
<dbReference type="SUPFAM" id="SSF82829">
    <property type="entry name" value="MesJ substrate recognition domain-like"/>
    <property type="match status" value="1"/>
</dbReference>
<dbReference type="InterPro" id="IPR014729">
    <property type="entry name" value="Rossmann-like_a/b/a_fold"/>
</dbReference>
<dbReference type="GO" id="GO:0005524">
    <property type="term" value="F:ATP binding"/>
    <property type="evidence" value="ECO:0007669"/>
    <property type="project" value="UniProtKB-KW"/>
</dbReference>
<comment type="subcellular location">
    <subcellularLocation>
        <location evidence="1">Cytoplasm</location>
    </subcellularLocation>
</comment>
<dbReference type="NCBIfam" id="TIGR02432">
    <property type="entry name" value="lysidine_TilS_N"/>
    <property type="match status" value="1"/>
</dbReference>
<dbReference type="Pfam" id="PF11734">
    <property type="entry name" value="TilS_C"/>
    <property type="match status" value="1"/>
</dbReference>
<dbReference type="GO" id="GO:0005737">
    <property type="term" value="C:cytoplasm"/>
    <property type="evidence" value="ECO:0007669"/>
    <property type="project" value="UniProtKB-SubCell"/>
</dbReference>